<reference evidence="1 2" key="1">
    <citation type="submission" date="2020-08" db="EMBL/GenBank/DDBJ databases">
        <title>A Genomic Blueprint of the Chicken Gut Microbiome.</title>
        <authorList>
            <person name="Gilroy R."/>
            <person name="Ravi A."/>
            <person name="Getino M."/>
            <person name="Pursley I."/>
            <person name="Horton D.L."/>
            <person name="Alikhan N.-F."/>
            <person name="Baker D."/>
            <person name="Gharbi K."/>
            <person name="Hall N."/>
            <person name="Watson M."/>
            <person name="Adriaenssens E.M."/>
            <person name="Foster-Nyarko E."/>
            <person name="Jarju S."/>
            <person name="Secka A."/>
            <person name="Antonio M."/>
            <person name="Oren A."/>
            <person name="Chaudhuri R."/>
            <person name="La Ragione R.M."/>
            <person name="Hildebrand F."/>
            <person name="Pallen M.J."/>
        </authorList>
    </citation>
    <scope>NUCLEOTIDE SEQUENCE [LARGE SCALE GENOMIC DNA]</scope>
    <source>
        <strain evidence="1 2">Sa3CUN1</strain>
    </source>
</reference>
<comment type="caution">
    <text evidence="1">The sequence shown here is derived from an EMBL/GenBank/DDBJ whole genome shotgun (WGS) entry which is preliminary data.</text>
</comment>
<dbReference type="RefSeq" id="WP_191749998.1">
    <property type="nucleotide sequence ID" value="NZ_JACSQZ010000027.1"/>
</dbReference>
<evidence type="ECO:0000313" key="1">
    <source>
        <dbReference type="EMBL" id="MBD7915237.1"/>
    </source>
</evidence>
<gene>
    <name evidence="1" type="ORF">H9660_08765</name>
</gene>
<keyword evidence="2" id="KW-1185">Reference proteome</keyword>
<sequence length="80" mass="9029">MISDKRLERIKRTLMKDKGKMATIKFSDDTELSVKGTDILDSITNLPNENEFIKAIKSKEIVSCSSYGGLIHILQQLIES</sequence>
<protein>
    <submittedName>
        <fullName evidence="1">Uncharacterized protein</fullName>
    </submittedName>
</protein>
<organism evidence="1 2">
    <name type="scientific">Clostridium gallinarum</name>
    <dbReference type="NCBI Taxonomy" id="2762246"/>
    <lineage>
        <taxon>Bacteria</taxon>
        <taxon>Bacillati</taxon>
        <taxon>Bacillota</taxon>
        <taxon>Clostridia</taxon>
        <taxon>Eubacteriales</taxon>
        <taxon>Clostridiaceae</taxon>
        <taxon>Clostridium</taxon>
    </lineage>
</organism>
<dbReference type="EMBL" id="JACSQZ010000027">
    <property type="protein sequence ID" value="MBD7915237.1"/>
    <property type="molecule type" value="Genomic_DNA"/>
</dbReference>
<name>A0ABR8Q499_9CLOT</name>
<proteinExistence type="predicted"/>
<accession>A0ABR8Q499</accession>
<dbReference type="Proteomes" id="UP000640335">
    <property type="component" value="Unassembled WGS sequence"/>
</dbReference>
<evidence type="ECO:0000313" key="2">
    <source>
        <dbReference type="Proteomes" id="UP000640335"/>
    </source>
</evidence>